<dbReference type="EMBL" id="MGGP01000003">
    <property type="protein sequence ID" value="OGM33410.1"/>
    <property type="molecule type" value="Genomic_DNA"/>
</dbReference>
<dbReference type="Proteomes" id="UP000178870">
    <property type="component" value="Unassembled WGS sequence"/>
</dbReference>
<accession>A0A1F7Z1Q4</accession>
<reference evidence="2 3" key="1">
    <citation type="journal article" date="2016" name="Nat. Commun.">
        <title>Thousands of microbial genomes shed light on interconnected biogeochemical processes in an aquifer system.</title>
        <authorList>
            <person name="Anantharaman K."/>
            <person name="Brown C.T."/>
            <person name="Hug L.A."/>
            <person name="Sharon I."/>
            <person name="Castelle C.J."/>
            <person name="Probst A.J."/>
            <person name="Thomas B.C."/>
            <person name="Singh A."/>
            <person name="Wilkins M.J."/>
            <person name="Karaoz U."/>
            <person name="Brodie E.L."/>
            <person name="Williams K.H."/>
            <person name="Hubbard S.S."/>
            <person name="Banfield J.F."/>
        </authorList>
    </citation>
    <scope>NUCLEOTIDE SEQUENCE [LARGE SCALE GENOMIC DNA]</scope>
</reference>
<evidence type="ECO:0000313" key="2">
    <source>
        <dbReference type="EMBL" id="OGM33410.1"/>
    </source>
</evidence>
<name>A0A1F7Z1Q4_9BACT</name>
<gene>
    <name evidence="2" type="ORF">A2803_04395</name>
</gene>
<evidence type="ECO:0000256" key="1">
    <source>
        <dbReference type="SAM" id="Phobius"/>
    </source>
</evidence>
<sequence length="93" mass="10617">MRIAVGIFSFLYLLVSLWVIIFELPRYSLLAQELGKELPFIVYVYPFVFLGLGVIGLTRTFTRKLPNLKLSYLLIIEILTPPIIVIIGALTFN</sequence>
<comment type="caution">
    <text evidence="2">The sequence shown here is derived from an EMBL/GenBank/DDBJ whole genome shotgun (WGS) entry which is preliminary data.</text>
</comment>
<keyword evidence="1" id="KW-0812">Transmembrane</keyword>
<organism evidence="2 3">
    <name type="scientific">Candidatus Woesebacteria bacterium RIFCSPHIGHO2_01_FULL_44_21</name>
    <dbReference type="NCBI Taxonomy" id="1802503"/>
    <lineage>
        <taxon>Bacteria</taxon>
        <taxon>Candidatus Woeseibacteriota</taxon>
    </lineage>
</organism>
<feature type="transmembrane region" description="Helical" evidence="1">
    <location>
        <begin position="7"/>
        <end position="28"/>
    </location>
</feature>
<protein>
    <submittedName>
        <fullName evidence="2">Uncharacterized protein</fullName>
    </submittedName>
</protein>
<feature type="transmembrane region" description="Helical" evidence="1">
    <location>
        <begin position="70"/>
        <end position="92"/>
    </location>
</feature>
<keyword evidence="1" id="KW-1133">Transmembrane helix</keyword>
<feature type="transmembrane region" description="Helical" evidence="1">
    <location>
        <begin position="40"/>
        <end position="58"/>
    </location>
</feature>
<evidence type="ECO:0000313" key="3">
    <source>
        <dbReference type="Proteomes" id="UP000178870"/>
    </source>
</evidence>
<keyword evidence="1" id="KW-0472">Membrane</keyword>
<dbReference type="AlphaFoldDB" id="A0A1F7Z1Q4"/>
<proteinExistence type="predicted"/>